<gene>
    <name evidence="1" type="ORF">PRVXT_001932</name>
</gene>
<dbReference type="InterPro" id="IPR022121">
    <property type="entry name" value="Peptidase_M73_camelysin"/>
</dbReference>
<organism evidence="1">
    <name type="scientific">Proteinivorax tanatarense</name>
    <dbReference type="NCBI Taxonomy" id="1260629"/>
    <lineage>
        <taxon>Bacteria</taxon>
        <taxon>Bacillati</taxon>
        <taxon>Bacillota</taxon>
        <taxon>Clostridia</taxon>
        <taxon>Eubacteriales</taxon>
        <taxon>Proteinivoracaceae</taxon>
        <taxon>Proteinivorax</taxon>
    </lineage>
</organism>
<reference evidence="1" key="2">
    <citation type="submission" date="2024-06" db="EMBL/GenBank/DDBJ databases">
        <authorList>
            <person name="Petrova K.O."/>
            <person name="Toshchakov S.V."/>
            <person name="Boltjanskaja Y.V."/>
            <person name="Kevbrin V."/>
        </authorList>
    </citation>
    <scope>NUCLEOTIDE SEQUENCE</scope>
    <source>
        <strain evidence="1">Z-910T</strain>
    </source>
</reference>
<dbReference type="AlphaFoldDB" id="A0AAU7VJ93"/>
<dbReference type="EMBL" id="CP158367">
    <property type="protein sequence ID" value="XBX73916.1"/>
    <property type="molecule type" value="Genomic_DNA"/>
</dbReference>
<proteinExistence type="predicted"/>
<protein>
    <submittedName>
        <fullName evidence="1">TasA family protein</fullName>
    </submittedName>
</protein>
<dbReference type="Pfam" id="PF12389">
    <property type="entry name" value="Peptidase_M73"/>
    <property type="match status" value="1"/>
</dbReference>
<evidence type="ECO:0000313" key="1">
    <source>
        <dbReference type="EMBL" id="XBX73916.1"/>
    </source>
</evidence>
<dbReference type="RefSeq" id="WP_350342678.1">
    <property type="nucleotide sequence ID" value="NZ_CP158367.1"/>
</dbReference>
<name>A0AAU7VJ93_9FIRM</name>
<sequence length="156" mass="17061">MSYTISATNQNNQVGAGNVSLIVTEENIFDVLDMVPGQEETGQITVTNDGEVNVNYFIFADWKPANEETSTVQAQILADRLQVRIEDDEQNELYDGSLSGLSEVEGTEALGLEDPDDSDELTFTITLPEDVGNVVQNINITVDLVFVGEAVEEEND</sequence>
<reference evidence="1" key="1">
    <citation type="journal article" date="2013" name="Extremophiles">
        <title>Proteinivorax tanatarense gen. nov., sp. nov., an anaerobic, haloalkaliphilic, proteolytic bacterium isolated from a decaying algal bloom, and proposal of Proteinivoraceae fam. nov.</title>
        <authorList>
            <person name="Kevbrin V."/>
            <person name="Boltyanskaya Y."/>
            <person name="Zhilina T."/>
            <person name="Kolganova T."/>
            <person name="Lavrentjeva E."/>
            <person name="Kuznetsov B."/>
        </authorList>
    </citation>
    <scope>NUCLEOTIDE SEQUENCE</scope>
    <source>
        <strain evidence="1">Z-910T</strain>
    </source>
</reference>
<accession>A0AAU7VJ93</accession>